<dbReference type="OrthoDB" id="290645at2"/>
<proteinExistence type="predicted"/>
<evidence type="ECO:0000313" key="2">
    <source>
        <dbReference type="Proteomes" id="UP000238322"/>
    </source>
</evidence>
<comment type="caution">
    <text evidence="1">The sequence shown here is derived from an EMBL/GenBank/DDBJ whole genome shotgun (WGS) entry which is preliminary data.</text>
</comment>
<dbReference type="Proteomes" id="UP000238322">
    <property type="component" value="Unassembled WGS sequence"/>
</dbReference>
<reference evidence="1 2" key="1">
    <citation type="submission" date="2018-02" db="EMBL/GenBank/DDBJ databases">
        <title>Comparative genomes isolates from brazilian mangrove.</title>
        <authorList>
            <person name="Araujo J.E."/>
            <person name="Taketani R.G."/>
            <person name="Silva M.C.P."/>
            <person name="Loureco M.V."/>
            <person name="Andreote F.D."/>
        </authorList>
    </citation>
    <scope>NUCLEOTIDE SEQUENCE [LARGE SCALE GENOMIC DNA]</scope>
    <source>
        <strain evidence="1 2">Hex-1 MGV</strain>
    </source>
</reference>
<name>A0A2S8FFV0_9BACT</name>
<dbReference type="AlphaFoldDB" id="A0A2S8FFV0"/>
<dbReference type="EMBL" id="PUHY01000013">
    <property type="protein sequence ID" value="PQO30960.1"/>
    <property type="molecule type" value="Genomic_DNA"/>
</dbReference>
<organism evidence="1 2">
    <name type="scientific">Blastopirellula marina</name>
    <dbReference type="NCBI Taxonomy" id="124"/>
    <lineage>
        <taxon>Bacteria</taxon>
        <taxon>Pseudomonadati</taxon>
        <taxon>Planctomycetota</taxon>
        <taxon>Planctomycetia</taxon>
        <taxon>Pirellulales</taxon>
        <taxon>Pirellulaceae</taxon>
        <taxon>Blastopirellula</taxon>
    </lineage>
</organism>
<protein>
    <submittedName>
        <fullName evidence="1">Uncharacterized protein</fullName>
    </submittedName>
</protein>
<accession>A0A2S8FFV0</accession>
<gene>
    <name evidence="1" type="ORF">C5Y83_22420</name>
</gene>
<sequence>MTSQKVTIIAIGGSFADAIWEKAKNFSAQRLTDDPNEWSSEQWPAKTRAAIDTFVGCLLTNAFIPPILYRSQHVDLWSAGDIFQSAIVANPSDAPCQLLSDRYEVYAVRVGVGQKIVQNVNDCDEYRWLERRLSEAVSAWESLTEQRVIVLIREVLGGLWEDQEVSDSLEQIPHWWSEL</sequence>
<dbReference type="RefSeq" id="WP_105332035.1">
    <property type="nucleotide sequence ID" value="NZ_PUHY01000013.1"/>
</dbReference>
<evidence type="ECO:0000313" key="1">
    <source>
        <dbReference type="EMBL" id="PQO30960.1"/>
    </source>
</evidence>